<keyword evidence="5" id="KW-0496">Mitochondrion</keyword>
<comment type="subcellular location">
    <subcellularLocation>
        <location evidence="1">Mitochondrion inner membrane</location>
        <topology evidence="1">Multi-pass membrane protein</topology>
    </subcellularLocation>
</comment>
<evidence type="ECO:0000256" key="4">
    <source>
        <dbReference type="ARBA" id="ARBA00022989"/>
    </source>
</evidence>
<dbReference type="InterPro" id="IPR039205">
    <property type="entry name" value="NDUFA11"/>
</dbReference>
<protein>
    <submittedName>
        <fullName evidence="8">Uncharacterized protein</fullName>
    </submittedName>
</protein>
<comment type="caution">
    <text evidence="8">The sequence shown here is derived from an EMBL/GenBank/DDBJ whole genome shotgun (WGS) entry which is preliminary data.</text>
</comment>
<dbReference type="AlphaFoldDB" id="A0A066VDQ7"/>
<dbReference type="HOGENOM" id="CLU_088319_1_0_1"/>
<dbReference type="PANTHER" id="PTHR21382:SF1">
    <property type="entry name" value="NADH DEHYDROGENASE [UBIQUINONE] 1 ALPHA SUBCOMPLEX SUBUNIT 11"/>
    <property type="match status" value="1"/>
</dbReference>
<dbReference type="OMA" id="TMMNLRE"/>
<dbReference type="RefSeq" id="XP_013241175.1">
    <property type="nucleotide sequence ID" value="XM_013385721.1"/>
</dbReference>
<dbReference type="GO" id="GO:0005743">
    <property type="term" value="C:mitochondrial inner membrane"/>
    <property type="evidence" value="ECO:0007669"/>
    <property type="project" value="UniProtKB-SubCell"/>
</dbReference>
<dbReference type="EMBL" id="JMSN01000099">
    <property type="protein sequence ID" value="KDN39842.1"/>
    <property type="molecule type" value="Genomic_DNA"/>
</dbReference>
<sequence length="186" mass="19007">MASHNQDKAPSVEEETFVERSAFSTGMSAAGLSAGAGLIISAVQNSLGKHNAGAMGIFTRYGSTIATFTAMGGAFAFTDAAVANVRQKNDPYNGAAGGCAAGLVAGAQARSLPMMFGACAGMAALVGTFDAAGRSMVGLPSVSSYASGKASEGEHGQVPGGLSWREEKEKRRQAFFKKRPDAETEE</sequence>
<feature type="region of interest" description="Disordered" evidence="7">
    <location>
        <begin position="145"/>
        <end position="186"/>
    </location>
</feature>
<evidence type="ECO:0000313" key="9">
    <source>
        <dbReference type="Proteomes" id="UP000027361"/>
    </source>
</evidence>
<dbReference type="PANTHER" id="PTHR21382">
    <property type="entry name" value="NADH-UBIQUINONE OXIDOREDUCTASE SUBUNIT"/>
    <property type="match status" value="1"/>
</dbReference>
<evidence type="ECO:0000256" key="6">
    <source>
        <dbReference type="ARBA" id="ARBA00023136"/>
    </source>
</evidence>
<dbReference type="STRING" id="1037660.A0A066VDQ7"/>
<proteinExistence type="predicted"/>
<evidence type="ECO:0000256" key="5">
    <source>
        <dbReference type="ARBA" id="ARBA00023128"/>
    </source>
</evidence>
<keyword evidence="2" id="KW-0812">Transmembrane</keyword>
<dbReference type="GO" id="GO:0006120">
    <property type="term" value="P:mitochondrial electron transport, NADH to ubiquinone"/>
    <property type="evidence" value="ECO:0007669"/>
    <property type="project" value="InterPro"/>
</dbReference>
<evidence type="ECO:0000256" key="2">
    <source>
        <dbReference type="ARBA" id="ARBA00022692"/>
    </source>
</evidence>
<dbReference type="GO" id="GO:0045271">
    <property type="term" value="C:respiratory chain complex I"/>
    <property type="evidence" value="ECO:0007669"/>
    <property type="project" value="InterPro"/>
</dbReference>
<evidence type="ECO:0000256" key="1">
    <source>
        <dbReference type="ARBA" id="ARBA00004448"/>
    </source>
</evidence>
<keyword evidence="3" id="KW-0999">Mitochondrion inner membrane</keyword>
<keyword evidence="6" id="KW-0472">Membrane</keyword>
<dbReference type="Proteomes" id="UP000027361">
    <property type="component" value="Unassembled WGS sequence"/>
</dbReference>
<dbReference type="InParanoid" id="A0A066VDQ7"/>
<organism evidence="8 9">
    <name type="scientific">Tilletiaria anomala (strain ATCC 24038 / CBS 436.72 / UBC 951)</name>
    <dbReference type="NCBI Taxonomy" id="1037660"/>
    <lineage>
        <taxon>Eukaryota</taxon>
        <taxon>Fungi</taxon>
        <taxon>Dikarya</taxon>
        <taxon>Basidiomycota</taxon>
        <taxon>Ustilaginomycotina</taxon>
        <taxon>Exobasidiomycetes</taxon>
        <taxon>Georgefischeriales</taxon>
        <taxon>Tilletiariaceae</taxon>
        <taxon>Tilletiaria</taxon>
    </lineage>
</organism>
<name>A0A066VDQ7_TILAU</name>
<accession>A0A066VDQ7</accession>
<reference evidence="8 9" key="1">
    <citation type="submission" date="2014-05" db="EMBL/GenBank/DDBJ databases">
        <title>Draft genome sequence of a rare smut relative, Tilletiaria anomala UBC 951.</title>
        <authorList>
            <consortium name="DOE Joint Genome Institute"/>
            <person name="Toome M."/>
            <person name="Kuo A."/>
            <person name="Henrissat B."/>
            <person name="Lipzen A."/>
            <person name="Tritt A."/>
            <person name="Yoshinaga Y."/>
            <person name="Zane M."/>
            <person name="Barry K."/>
            <person name="Grigoriev I.V."/>
            <person name="Spatafora J.W."/>
            <person name="Aimea M.C."/>
        </authorList>
    </citation>
    <scope>NUCLEOTIDE SEQUENCE [LARGE SCALE GENOMIC DNA]</scope>
    <source>
        <strain evidence="8 9">UBC 951</strain>
    </source>
</reference>
<keyword evidence="9" id="KW-1185">Reference proteome</keyword>
<evidence type="ECO:0000313" key="8">
    <source>
        <dbReference type="EMBL" id="KDN39842.1"/>
    </source>
</evidence>
<evidence type="ECO:0000256" key="7">
    <source>
        <dbReference type="SAM" id="MobiDB-lite"/>
    </source>
</evidence>
<keyword evidence="4" id="KW-1133">Transmembrane helix</keyword>
<dbReference type="OrthoDB" id="1913277at2759"/>
<feature type="compositionally biased region" description="Basic and acidic residues" evidence="7">
    <location>
        <begin position="164"/>
        <end position="186"/>
    </location>
</feature>
<gene>
    <name evidence="8" type="ORF">K437DRAFT_239250</name>
</gene>
<evidence type="ECO:0000256" key="3">
    <source>
        <dbReference type="ARBA" id="ARBA00022792"/>
    </source>
</evidence>
<dbReference type="GeneID" id="25263001"/>